<dbReference type="Pfam" id="PF13166">
    <property type="entry name" value="AAA_13"/>
    <property type="match status" value="1"/>
</dbReference>
<accession>A0ABQ0Y472</accession>
<evidence type="ECO:0000256" key="2">
    <source>
        <dbReference type="ARBA" id="ARBA00011322"/>
    </source>
</evidence>
<dbReference type="Proteomes" id="UP000321057">
    <property type="component" value="Unassembled WGS sequence"/>
</dbReference>
<dbReference type="PANTHER" id="PTHR32114:SF2">
    <property type="entry name" value="ABC TRANSPORTER ABCH.3"/>
    <property type="match status" value="1"/>
</dbReference>
<evidence type="ECO:0000259" key="5">
    <source>
        <dbReference type="Pfam" id="PF13166"/>
    </source>
</evidence>
<reference evidence="6 7" key="1">
    <citation type="submission" date="2019-07" db="EMBL/GenBank/DDBJ databases">
        <title>Whole genome shotgun sequence of Staphylococcus gallinarum NBRC 109767.</title>
        <authorList>
            <person name="Hosoyama A."/>
            <person name="Uohara A."/>
            <person name="Ohji S."/>
            <person name="Ichikawa N."/>
        </authorList>
    </citation>
    <scope>NUCLEOTIDE SEQUENCE [LARGE SCALE GENOMIC DNA]</scope>
    <source>
        <strain evidence="6 7">NBRC 109767</strain>
    </source>
</reference>
<dbReference type="SUPFAM" id="SSF52540">
    <property type="entry name" value="P-loop containing nucleoside triphosphate hydrolases"/>
    <property type="match status" value="1"/>
</dbReference>
<comment type="caution">
    <text evidence="6">The sequence shown here is derived from an EMBL/GenBank/DDBJ whole genome shotgun (WGS) entry which is preliminary data.</text>
</comment>
<dbReference type="InterPro" id="IPR027417">
    <property type="entry name" value="P-loop_NTPase"/>
</dbReference>
<evidence type="ECO:0000313" key="7">
    <source>
        <dbReference type="Proteomes" id="UP000321057"/>
    </source>
</evidence>
<evidence type="ECO:0000256" key="3">
    <source>
        <dbReference type="ARBA" id="ARBA00013368"/>
    </source>
</evidence>
<gene>
    <name evidence="6" type="ORF">SGA02_20390</name>
</gene>
<dbReference type="CDD" id="cd00267">
    <property type="entry name" value="ABC_ATPase"/>
    <property type="match status" value="1"/>
</dbReference>
<evidence type="ECO:0000313" key="6">
    <source>
        <dbReference type="EMBL" id="GEQ06211.1"/>
    </source>
</evidence>
<dbReference type="RefSeq" id="WP_042737866.1">
    <property type="nucleotide sequence ID" value="NZ_BKAX01000006.1"/>
</dbReference>
<sequence length="795" mass="93646">MLYDSIKVFYNDFIFENLDLEFNGKKDMIIFGRNGSGKSTLSKKLAFSNIEEIENEYTHDCQFMLNGNVVQTKQLNNLKVHVYNNDFQNKYVSFSESTDFEAIVMLGDQQKYQNDLELYENSKVNLIRNIDECNEKIEIIKLDQEEDKLKKAFKDDNKWADRRRRIYGNKKNSSVNIEIIKKIHNKDYSRDKNTAEKNLWNYICDIESSRRDQKINKENLLKSISEVISKIDFNKSDVEIIEEFIPSNVITKIKTIGKTTINPTPYNEREKRILEVLKNYGAEKLDESIEMTKSPMSFCPTCYSEMSKQLKEELNISISKVIEEENIRALEDEIDSIYFLKLRSLPINEKLDISNQNNLNEEIENYHHQTKIIIDMLHDKKRKLYEEINLDDEVLGLKETISKIVSKIRLLTNNIDGYNKRFRNQQKLIDEAIELNDNLAYFETSFQFNSYEEKRKSVDRLKGELNNLESEKQIVEDKINSLLTKMKKTDIALNEINSNLTQIFYDKNRLQLEHSENKYYVKSRGKTVQLKDLSVGEQNIIGLCYFFSIINKNKSTNDLFSDKLLVVLDDPISSFDRENKIGVYNLLSTYFKKIESGNSDSKIIVLTHDMEVFLNIEKILHNLPNNNKTNAMILDREGLKRADKNLKHQYTKNINDIYDFACGKKDELEDVIGNVMRKVFEAFSTFNYKCGFDSILTDENIMKEIEDNREREFFKNFMFRLVFHNESHMLDITKNITDLNHYSYLSIEEKIYTAKMMIVLLYRLNQTHVTAYVNNLKKDGYIDKWMDQIKSVSIV</sequence>
<proteinExistence type="inferred from homology"/>
<keyword evidence="7" id="KW-1185">Reference proteome</keyword>
<dbReference type="Gene3D" id="3.40.50.300">
    <property type="entry name" value="P-loop containing nucleotide triphosphate hydrolases"/>
    <property type="match status" value="1"/>
</dbReference>
<feature type="coiled-coil region" evidence="4">
    <location>
        <begin position="451"/>
        <end position="485"/>
    </location>
</feature>
<organism evidence="6 7">
    <name type="scientific">Staphylococcus gallinarum</name>
    <dbReference type="NCBI Taxonomy" id="1293"/>
    <lineage>
        <taxon>Bacteria</taxon>
        <taxon>Bacillati</taxon>
        <taxon>Bacillota</taxon>
        <taxon>Bacilli</taxon>
        <taxon>Bacillales</taxon>
        <taxon>Staphylococcaceae</taxon>
        <taxon>Staphylococcus</taxon>
    </lineage>
</organism>
<evidence type="ECO:0000256" key="4">
    <source>
        <dbReference type="SAM" id="Coils"/>
    </source>
</evidence>
<name>A0ABQ0Y472_STAGA</name>
<feature type="domain" description="Protein CR006 P-loop" evidence="5">
    <location>
        <begin position="29"/>
        <end position="731"/>
    </location>
</feature>
<comment type="subunit">
    <text evidence="2">Heterodimer of SbcC and SbcD.</text>
</comment>
<keyword evidence="4" id="KW-0175">Coiled coil</keyword>
<dbReference type="InterPro" id="IPR026866">
    <property type="entry name" value="CR006_AAA"/>
</dbReference>
<comment type="similarity">
    <text evidence="1">Belongs to the SMC family. SbcC subfamily.</text>
</comment>
<evidence type="ECO:0000256" key="1">
    <source>
        <dbReference type="ARBA" id="ARBA00006930"/>
    </source>
</evidence>
<dbReference type="EMBL" id="BKAX01000006">
    <property type="protein sequence ID" value="GEQ06211.1"/>
    <property type="molecule type" value="Genomic_DNA"/>
</dbReference>
<protein>
    <recommendedName>
        <fullName evidence="3">Nuclease SbcCD subunit C</fullName>
    </recommendedName>
</protein>
<dbReference type="PANTHER" id="PTHR32114">
    <property type="entry name" value="ABC TRANSPORTER ABCH.3"/>
    <property type="match status" value="1"/>
</dbReference>
<feature type="coiled-coil region" evidence="4">
    <location>
        <begin position="109"/>
        <end position="136"/>
    </location>
</feature>